<dbReference type="OrthoDB" id="9795736at2"/>
<dbReference type="Pfam" id="PF06210">
    <property type="entry name" value="DUF1003"/>
    <property type="match status" value="1"/>
</dbReference>
<keyword evidence="1" id="KW-0812">Transmembrane</keyword>
<dbReference type="Proteomes" id="UP000251993">
    <property type="component" value="Chromosome"/>
</dbReference>
<dbReference type="PANTHER" id="PTHR41386">
    <property type="entry name" value="INTEGRAL MEMBRANE PROTEIN-RELATED"/>
    <property type="match status" value="1"/>
</dbReference>
<evidence type="ECO:0000313" key="3">
    <source>
        <dbReference type="Proteomes" id="UP000251993"/>
    </source>
</evidence>
<dbReference type="PANTHER" id="PTHR41386:SF1">
    <property type="entry name" value="MEMBRANE PROTEIN"/>
    <property type="match status" value="1"/>
</dbReference>
<name>A0A344TJK7_9BACT</name>
<evidence type="ECO:0000256" key="1">
    <source>
        <dbReference type="SAM" id="Phobius"/>
    </source>
</evidence>
<organism evidence="2 3">
    <name type="scientific">Runella rosea</name>
    <dbReference type="NCBI Taxonomy" id="2259595"/>
    <lineage>
        <taxon>Bacteria</taxon>
        <taxon>Pseudomonadati</taxon>
        <taxon>Bacteroidota</taxon>
        <taxon>Cytophagia</taxon>
        <taxon>Cytophagales</taxon>
        <taxon>Spirosomataceae</taxon>
        <taxon>Runella</taxon>
    </lineage>
</organism>
<keyword evidence="1" id="KW-1133">Transmembrane helix</keyword>
<keyword evidence="3" id="KW-1185">Reference proteome</keyword>
<dbReference type="RefSeq" id="WP_114067609.1">
    <property type="nucleotide sequence ID" value="NZ_CP030850.1"/>
</dbReference>
<dbReference type="EMBL" id="CP030850">
    <property type="protein sequence ID" value="AXE18828.1"/>
    <property type="molecule type" value="Genomic_DNA"/>
</dbReference>
<sequence length="183" mass="21460">MDNKEVERLVSDENEHLKKLHRIVEDTLKAEKLIIHNLLNPPLEILTQGQKISDKVARFGGSWRFIILFGIILSIWIVFNAIAIGVYKFDPYPFILMNLILSCIAALQAPVIMMSQNRQEEKDRMRSENDYLINLKAEMQIRSLQQKMDLLLEEQIKTLFETQEKQFDLLKEINLKLDKLHAK</sequence>
<feature type="transmembrane region" description="Helical" evidence="1">
    <location>
        <begin position="65"/>
        <end position="87"/>
    </location>
</feature>
<dbReference type="AlphaFoldDB" id="A0A344TJK7"/>
<accession>A0A344TJK7</accession>
<dbReference type="KEGG" id="run:DR864_14250"/>
<feature type="transmembrane region" description="Helical" evidence="1">
    <location>
        <begin position="93"/>
        <end position="115"/>
    </location>
</feature>
<gene>
    <name evidence="2" type="ORF">DR864_14250</name>
</gene>
<dbReference type="InterPro" id="IPR010406">
    <property type="entry name" value="DUF1003"/>
</dbReference>
<keyword evidence="1" id="KW-0472">Membrane</keyword>
<proteinExistence type="predicted"/>
<evidence type="ECO:0000313" key="2">
    <source>
        <dbReference type="EMBL" id="AXE18828.1"/>
    </source>
</evidence>
<reference evidence="2 3" key="1">
    <citation type="submission" date="2018-07" db="EMBL/GenBank/DDBJ databases">
        <title>Genome sequencing of Runella.</title>
        <authorList>
            <person name="Baek M.-G."/>
            <person name="Yi H."/>
        </authorList>
    </citation>
    <scope>NUCLEOTIDE SEQUENCE [LARGE SCALE GENOMIC DNA]</scope>
    <source>
        <strain evidence="2 3">HYN0085</strain>
    </source>
</reference>
<protein>
    <submittedName>
        <fullName evidence="2">DUF1003 domain-containing protein</fullName>
    </submittedName>
</protein>